<protein>
    <submittedName>
        <fullName evidence="1">Uncharacterized protein</fullName>
    </submittedName>
</protein>
<evidence type="ECO:0000313" key="2">
    <source>
        <dbReference type="Proteomes" id="UP001172457"/>
    </source>
</evidence>
<dbReference type="AlphaFoldDB" id="A0AA38TW40"/>
<proteinExistence type="predicted"/>
<name>A0AA38TW40_9ASTR</name>
<gene>
    <name evidence="1" type="ORF">OSB04_007821</name>
</gene>
<organism evidence="1 2">
    <name type="scientific">Centaurea solstitialis</name>
    <name type="common">yellow star-thistle</name>
    <dbReference type="NCBI Taxonomy" id="347529"/>
    <lineage>
        <taxon>Eukaryota</taxon>
        <taxon>Viridiplantae</taxon>
        <taxon>Streptophyta</taxon>
        <taxon>Embryophyta</taxon>
        <taxon>Tracheophyta</taxon>
        <taxon>Spermatophyta</taxon>
        <taxon>Magnoliopsida</taxon>
        <taxon>eudicotyledons</taxon>
        <taxon>Gunneridae</taxon>
        <taxon>Pentapetalae</taxon>
        <taxon>asterids</taxon>
        <taxon>campanulids</taxon>
        <taxon>Asterales</taxon>
        <taxon>Asteraceae</taxon>
        <taxon>Carduoideae</taxon>
        <taxon>Cardueae</taxon>
        <taxon>Centaureinae</taxon>
        <taxon>Centaurea</taxon>
    </lineage>
</organism>
<reference evidence="1" key="1">
    <citation type="submission" date="2023-03" db="EMBL/GenBank/DDBJ databases">
        <title>Chromosome-scale reference genome and RAD-based genetic map of yellow starthistle (Centaurea solstitialis) reveal putative structural variation and QTLs associated with invader traits.</title>
        <authorList>
            <person name="Reatini B."/>
            <person name="Cang F.A."/>
            <person name="Jiang Q."/>
            <person name="Mckibben M.T.W."/>
            <person name="Barker M.S."/>
            <person name="Rieseberg L.H."/>
            <person name="Dlugosch K.M."/>
        </authorList>
    </citation>
    <scope>NUCLEOTIDE SEQUENCE</scope>
    <source>
        <strain evidence="1">CAN-66</strain>
        <tissue evidence="1">Leaf</tissue>
    </source>
</reference>
<evidence type="ECO:0000313" key="1">
    <source>
        <dbReference type="EMBL" id="KAJ9562661.1"/>
    </source>
</evidence>
<comment type="caution">
    <text evidence="1">The sequence shown here is derived from an EMBL/GenBank/DDBJ whole genome shotgun (WGS) entry which is preliminary data.</text>
</comment>
<dbReference type="Proteomes" id="UP001172457">
    <property type="component" value="Chromosome 2"/>
</dbReference>
<dbReference type="EMBL" id="JARYMX010000002">
    <property type="protein sequence ID" value="KAJ9562661.1"/>
    <property type="molecule type" value="Genomic_DNA"/>
</dbReference>
<sequence length="60" mass="6878">MKVFLSTCNKQEKYAGVGAAVEYAVLHLKARLAANVDSHGFTLRFGMHYNTLWRFTTHYL</sequence>
<keyword evidence="2" id="KW-1185">Reference proteome</keyword>
<accession>A0AA38TW40</accession>